<feature type="compositionally biased region" description="Pro residues" evidence="1">
    <location>
        <begin position="262"/>
        <end position="273"/>
    </location>
</feature>
<name>A0A6F8XQL2_9ACTN</name>
<evidence type="ECO:0000313" key="3">
    <source>
        <dbReference type="EMBL" id="BCB76110.1"/>
    </source>
</evidence>
<dbReference type="PANTHER" id="PTHR43591:SF24">
    <property type="entry name" value="2-METHOXY-6-POLYPRENYL-1,4-BENZOQUINOL METHYLASE, MITOCHONDRIAL"/>
    <property type="match status" value="1"/>
</dbReference>
<accession>A0A6F8XQL2</accession>
<feature type="region of interest" description="Disordered" evidence="1">
    <location>
        <begin position="246"/>
        <end position="273"/>
    </location>
</feature>
<reference evidence="3 4" key="1">
    <citation type="submission" date="2020-03" db="EMBL/GenBank/DDBJ databases">
        <title>Whole genome shotgun sequence of Phytohabitans flavus NBRC 107702.</title>
        <authorList>
            <person name="Komaki H."/>
            <person name="Tamura T."/>
        </authorList>
    </citation>
    <scope>NUCLEOTIDE SEQUENCE [LARGE SCALE GENOMIC DNA]</scope>
    <source>
        <strain evidence="3 4">NBRC 107702</strain>
    </source>
</reference>
<evidence type="ECO:0000313" key="4">
    <source>
        <dbReference type="Proteomes" id="UP000502508"/>
    </source>
</evidence>
<keyword evidence="4" id="KW-1185">Reference proteome</keyword>
<dbReference type="CDD" id="cd02440">
    <property type="entry name" value="AdoMet_MTases"/>
    <property type="match status" value="1"/>
</dbReference>
<dbReference type="RefSeq" id="WP_232071285.1">
    <property type="nucleotide sequence ID" value="NZ_AP022870.1"/>
</dbReference>
<feature type="domain" description="Methyltransferase type 11" evidence="2">
    <location>
        <begin position="40"/>
        <end position="133"/>
    </location>
</feature>
<dbReference type="SUPFAM" id="SSF53335">
    <property type="entry name" value="S-adenosyl-L-methionine-dependent methyltransferases"/>
    <property type="match status" value="1"/>
</dbReference>
<dbReference type="Gene3D" id="3.40.50.150">
    <property type="entry name" value="Vaccinia Virus protein VP39"/>
    <property type="match status" value="1"/>
</dbReference>
<sequence>MTREVWARGDAYEAYVGRWSRRVAAQFVRWLDVPAGRRWLDVGCGTGALSATVLTLTDPAEVTGVDPSDGFLATAHAQVADPRVSLMAGDARALPLPPARFDAVVSGLALNFVPEPAQAAAECARVAAPGAVVAAYVWDYAEGMELMRQFWDAAAALDAASVELDEGRRFPICRPGPLRALWTDAGLADVSVEAIDIPTVFISFEDYWEPFLGGQGPRPRTRCRSARSAAPRCATCCATAYRPTRTVPSCSPPARGRSAVTSPPPDRSLSPPPSWPVGVPALSPSATPLLVGWCYASLVAQRRARLVGRFST</sequence>
<dbReference type="EMBL" id="AP022870">
    <property type="protein sequence ID" value="BCB76110.1"/>
    <property type="molecule type" value="Genomic_DNA"/>
</dbReference>
<dbReference type="GO" id="GO:0008757">
    <property type="term" value="F:S-adenosylmethionine-dependent methyltransferase activity"/>
    <property type="evidence" value="ECO:0007669"/>
    <property type="project" value="InterPro"/>
</dbReference>
<evidence type="ECO:0000256" key="1">
    <source>
        <dbReference type="SAM" id="MobiDB-lite"/>
    </source>
</evidence>
<gene>
    <name evidence="3" type="ORF">Pflav_025200</name>
</gene>
<dbReference type="InterPro" id="IPR013216">
    <property type="entry name" value="Methyltransf_11"/>
</dbReference>
<organism evidence="3 4">
    <name type="scientific">Phytohabitans flavus</name>
    <dbReference type="NCBI Taxonomy" id="1076124"/>
    <lineage>
        <taxon>Bacteria</taxon>
        <taxon>Bacillati</taxon>
        <taxon>Actinomycetota</taxon>
        <taxon>Actinomycetes</taxon>
        <taxon>Micromonosporales</taxon>
        <taxon>Micromonosporaceae</taxon>
    </lineage>
</organism>
<dbReference type="AlphaFoldDB" id="A0A6F8XQL2"/>
<dbReference type="PANTHER" id="PTHR43591">
    <property type="entry name" value="METHYLTRANSFERASE"/>
    <property type="match status" value="1"/>
</dbReference>
<evidence type="ECO:0000259" key="2">
    <source>
        <dbReference type="Pfam" id="PF08241"/>
    </source>
</evidence>
<proteinExistence type="predicted"/>
<dbReference type="Pfam" id="PF08241">
    <property type="entry name" value="Methyltransf_11"/>
    <property type="match status" value="1"/>
</dbReference>
<dbReference type="Proteomes" id="UP000502508">
    <property type="component" value="Chromosome"/>
</dbReference>
<dbReference type="InterPro" id="IPR029063">
    <property type="entry name" value="SAM-dependent_MTases_sf"/>
</dbReference>
<reference evidence="3 4" key="2">
    <citation type="submission" date="2020-03" db="EMBL/GenBank/DDBJ databases">
        <authorList>
            <person name="Ichikawa N."/>
            <person name="Kimura A."/>
            <person name="Kitahashi Y."/>
            <person name="Uohara A."/>
        </authorList>
    </citation>
    <scope>NUCLEOTIDE SEQUENCE [LARGE SCALE GENOMIC DNA]</scope>
    <source>
        <strain evidence="3 4">NBRC 107702</strain>
    </source>
</reference>
<protein>
    <recommendedName>
        <fullName evidence="2">Methyltransferase type 11 domain-containing protein</fullName>
    </recommendedName>
</protein>
<dbReference type="KEGG" id="pfla:Pflav_025200"/>